<evidence type="ECO:0000313" key="1">
    <source>
        <dbReference type="EMBL" id="VEP18930.1"/>
    </source>
</evidence>
<protein>
    <submittedName>
        <fullName evidence="1">Uncharacterized protein</fullName>
    </submittedName>
</protein>
<name>A0A563W5L1_9CYAN</name>
<dbReference type="RefSeq" id="WP_144868516.1">
    <property type="nucleotide sequence ID" value="NZ_LR213853.1"/>
</dbReference>
<evidence type="ECO:0000313" key="2">
    <source>
        <dbReference type="Proteomes" id="UP000320055"/>
    </source>
</evidence>
<accession>A0A563W5L1</accession>
<gene>
    <name evidence="1" type="ORF">H1P_970003</name>
</gene>
<dbReference type="EMBL" id="CAACVJ010000706">
    <property type="protein sequence ID" value="VEP18930.1"/>
    <property type="molecule type" value="Genomic_DNA"/>
</dbReference>
<dbReference type="AlphaFoldDB" id="A0A563W5L1"/>
<dbReference type="OrthoDB" id="8265766at2"/>
<reference evidence="1 2" key="1">
    <citation type="submission" date="2019-01" db="EMBL/GenBank/DDBJ databases">
        <authorList>
            <person name="Brito A."/>
        </authorList>
    </citation>
    <scope>NUCLEOTIDE SEQUENCE [LARGE SCALE GENOMIC DNA]</scope>
    <source>
        <strain evidence="1">1</strain>
    </source>
</reference>
<keyword evidence="2" id="KW-1185">Reference proteome</keyword>
<dbReference type="Proteomes" id="UP000320055">
    <property type="component" value="Unassembled WGS sequence"/>
</dbReference>
<organism evidence="1 2">
    <name type="scientific">Hyella patelloides LEGE 07179</name>
    <dbReference type="NCBI Taxonomy" id="945734"/>
    <lineage>
        <taxon>Bacteria</taxon>
        <taxon>Bacillati</taxon>
        <taxon>Cyanobacteriota</taxon>
        <taxon>Cyanophyceae</taxon>
        <taxon>Pleurocapsales</taxon>
        <taxon>Hyellaceae</taxon>
        <taxon>Hyella</taxon>
    </lineage>
</organism>
<sequence>MKKWKLKYPKQCQKCPWKKSTNPFNIPDRYSEEAHRELGKTIADEIPIEEQLQAMTTEKTMFSMACHKSTEQERYYCIG</sequence>
<proteinExistence type="predicted"/>